<sequence>MAALRFTLRQLEIFAAIVRTGSTSGAAAEVSISQSAASAALSDLELMLGLQFFDRVSKKLVLNESGRALNVRAMSLLDAARAISLEFDGPHPSSHFRIAASTTVGNYLIPDLLANYLLVHPFARVDIQIGNTSEVLRVLTDFKADVGVIEGPSNVPGLVLTHWRDDELIVVGAPHHPLVAQQLPPHGPLNLKTLRNATWLVREEGSGTRDAVQTALLPHLGPLKCQLVLGSSEAIRRAVALGLGISCLSRVLVADQLRTGALVELSTELPAISRAFHIVVHQERAMSNTFQSFFAQQQADLHHLST</sequence>
<dbReference type="InterPro" id="IPR005119">
    <property type="entry name" value="LysR_subst-bd"/>
</dbReference>
<organism evidence="6 7">
    <name type="scientific">Variovorax paradoxus</name>
    <dbReference type="NCBI Taxonomy" id="34073"/>
    <lineage>
        <taxon>Bacteria</taxon>
        <taxon>Pseudomonadati</taxon>
        <taxon>Pseudomonadota</taxon>
        <taxon>Betaproteobacteria</taxon>
        <taxon>Burkholderiales</taxon>
        <taxon>Comamonadaceae</taxon>
        <taxon>Variovorax</taxon>
    </lineage>
</organism>
<dbReference type="PANTHER" id="PTHR30126">
    <property type="entry name" value="HTH-TYPE TRANSCRIPTIONAL REGULATOR"/>
    <property type="match status" value="1"/>
</dbReference>
<evidence type="ECO:0000313" key="7">
    <source>
        <dbReference type="Proteomes" id="UP001224845"/>
    </source>
</evidence>
<dbReference type="InterPro" id="IPR000847">
    <property type="entry name" value="LysR_HTH_N"/>
</dbReference>
<keyword evidence="4" id="KW-0804">Transcription</keyword>
<accession>A0AAW8E930</accession>
<dbReference type="PROSITE" id="PS50931">
    <property type="entry name" value="HTH_LYSR"/>
    <property type="match status" value="1"/>
</dbReference>
<evidence type="ECO:0000259" key="5">
    <source>
        <dbReference type="PROSITE" id="PS50931"/>
    </source>
</evidence>
<evidence type="ECO:0000313" key="6">
    <source>
        <dbReference type="EMBL" id="MDP9968994.1"/>
    </source>
</evidence>
<dbReference type="Gene3D" id="3.40.190.10">
    <property type="entry name" value="Periplasmic binding protein-like II"/>
    <property type="match status" value="2"/>
</dbReference>
<protein>
    <submittedName>
        <fullName evidence="6">DNA-binding transcriptional LysR family regulator</fullName>
    </submittedName>
</protein>
<feature type="domain" description="HTH lysR-type" evidence="5">
    <location>
        <begin position="6"/>
        <end position="63"/>
    </location>
</feature>
<dbReference type="RefSeq" id="WP_307591677.1">
    <property type="nucleotide sequence ID" value="NZ_JAUSRV010000001.1"/>
</dbReference>
<dbReference type="EMBL" id="JAUSRV010000001">
    <property type="protein sequence ID" value="MDP9968994.1"/>
    <property type="molecule type" value="Genomic_DNA"/>
</dbReference>
<keyword evidence="3 6" id="KW-0238">DNA-binding</keyword>
<reference evidence="6" key="1">
    <citation type="submission" date="2023-07" db="EMBL/GenBank/DDBJ databases">
        <title>Sorghum-associated microbial communities from plants grown in Nebraska, USA.</title>
        <authorList>
            <person name="Schachtman D."/>
        </authorList>
    </citation>
    <scope>NUCLEOTIDE SEQUENCE</scope>
    <source>
        <strain evidence="6">DS3315</strain>
    </source>
</reference>
<dbReference type="InterPro" id="IPR036390">
    <property type="entry name" value="WH_DNA-bd_sf"/>
</dbReference>
<dbReference type="SUPFAM" id="SSF53850">
    <property type="entry name" value="Periplasmic binding protein-like II"/>
    <property type="match status" value="1"/>
</dbReference>
<dbReference type="Pfam" id="PF03466">
    <property type="entry name" value="LysR_substrate"/>
    <property type="match status" value="1"/>
</dbReference>
<keyword evidence="2" id="KW-0805">Transcription regulation</keyword>
<dbReference type="PANTHER" id="PTHR30126:SF94">
    <property type="entry name" value="LYSR FAMILY TRANSCRIPTIONAL REGULATOR"/>
    <property type="match status" value="1"/>
</dbReference>
<dbReference type="SUPFAM" id="SSF46785">
    <property type="entry name" value="Winged helix' DNA-binding domain"/>
    <property type="match status" value="1"/>
</dbReference>
<evidence type="ECO:0000256" key="4">
    <source>
        <dbReference type="ARBA" id="ARBA00023163"/>
    </source>
</evidence>
<comment type="similarity">
    <text evidence="1">Belongs to the LysR transcriptional regulatory family.</text>
</comment>
<dbReference type="GO" id="GO:0003700">
    <property type="term" value="F:DNA-binding transcription factor activity"/>
    <property type="evidence" value="ECO:0007669"/>
    <property type="project" value="InterPro"/>
</dbReference>
<proteinExistence type="inferred from homology"/>
<comment type="caution">
    <text evidence="6">The sequence shown here is derived from an EMBL/GenBank/DDBJ whole genome shotgun (WGS) entry which is preliminary data.</text>
</comment>
<dbReference type="InterPro" id="IPR036388">
    <property type="entry name" value="WH-like_DNA-bd_sf"/>
</dbReference>
<evidence type="ECO:0000256" key="1">
    <source>
        <dbReference type="ARBA" id="ARBA00009437"/>
    </source>
</evidence>
<dbReference type="GO" id="GO:0000976">
    <property type="term" value="F:transcription cis-regulatory region binding"/>
    <property type="evidence" value="ECO:0007669"/>
    <property type="project" value="TreeGrafter"/>
</dbReference>
<evidence type="ECO:0000256" key="2">
    <source>
        <dbReference type="ARBA" id="ARBA00023015"/>
    </source>
</evidence>
<evidence type="ECO:0000256" key="3">
    <source>
        <dbReference type="ARBA" id="ARBA00023125"/>
    </source>
</evidence>
<dbReference type="CDD" id="cd08420">
    <property type="entry name" value="PBP2_CysL_like"/>
    <property type="match status" value="1"/>
</dbReference>
<dbReference type="Pfam" id="PF00126">
    <property type="entry name" value="HTH_1"/>
    <property type="match status" value="1"/>
</dbReference>
<dbReference type="NCBIfam" id="NF008095">
    <property type="entry name" value="PRK10837.1"/>
    <property type="match status" value="1"/>
</dbReference>
<dbReference type="Gene3D" id="1.10.10.10">
    <property type="entry name" value="Winged helix-like DNA-binding domain superfamily/Winged helix DNA-binding domain"/>
    <property type="match status" value="1"/>
</dbReference>
<name>A0AAW8E930_VARPD</name>
<dbReference type="AlphaFoldDB" id="A0AAW8E930"/>
<gene>
    <name evidence="6" type="ORF">J2W39_000217</name>
</gene>
<dbReference type="Proteomes" id="UP001224845">
    <property type="component" value="Unassembled WGS sequence"/>
</dbReference>